<organism evidence="3 4">
    <name type="scientific">Paramesorhizobium deserti</name>
    <dbReference type="NCBI Taxonomy" id="1494590"/>
    <lineage>
        <taxon>Bacteria</taxon>
        <taxon>Pseudomonadati</taxon>
        <taxon>Pseudomonadota</taxon>
        <taxon>Alphaproteobacteria</taxon>
        <taxon>Hyphomicrobiales</taxon>
        <taxon>Phyllobacteriaceae</taxon>
        <taxon>Paramesorhizobium</taxon>
    </lineage>
</organism>
<dbReference type="STRING" id="1494590.ATN84_12685"/>
<evidence type="ECO:0000313" key="3">
    <source>
        <dbReference type="EMBL" id="KXF76864.1"/>
    </source>
</evidence>
<proteinExistence type="predicted"/>
<dbReference type="OrthoDB" id="9806951at2"/>
<dbReference type="InterPro" id="IPR027417">
    <property type="entry name" value="P-loop_NTPase"/>
</dbReference>
<dbReference type="InterPro" id="IPR008571">
    <property type="entry name" value="HerA-like"/>
</dbReference>
<sequence>MQQDHPSSLPDAAKPAGGEHIVTRNRTEGYIIECDGDRAIIAAIAGPSVTASEDYWAVGQLISVRVGENRLVGLIHKVDMPDIAWQKDADNVIHIHIELVGEARSTPEGKSAFSSGISQYPHMGAIAHRIRAADLAAIYAASERKTVAIGSLTQDASIPALVSIDDLLSRHFAVVGTTGVGKSSAVTLLLRKVVAERPDVRVLILDPHNEFATAFPDHAIVMDAANLDLPFWMFRLEEFADVLFRGREPNAGEMDALRDMIQLARERCRTGETQQGSALLRRRERDHRAITADTPVPYRIADLLALIDERAGQLDGKAERPHLKALKTRLESIINDPRFRFMFAASTIADTMRQTIARIFRVPQDGRPVCVFQLSGLPSEVVNAVASVLCRLAFDLATSSDGKIQTLVVCEEAHRYIPADPDAGFWPTRQAIARIAKEGRKYGVYLGVITQRPGELDPTILSQCNTVFAMRLGNERDQQIIRGAISGAARSMTNFLASIANREAIAFGEALSTPMRMTFETIPPGKLPGAHMQEQQQLMRMGDRRISLESVIERLRHFDNAASDTPETFGYQPAVEPTEEQRPSIPPILPLDPGQRAPVPEAESDWRMRHAETREDHLRMLDKQQPRANDLVRSFRNDRS</sequence>
<dbReference type="RefSeq" id="WP_068882455.1">
    <property type="nucleotide sequence ID" value="NZ_LNTU01000023.1"/>
</dbReference>
<feature type="region of interest" description="Disordered" evidence="1">
    <location>
        <begin position="1"/>
        <end position="20"/>
    </location>
</feature>
<feature type="compositionally biased region" description="Basic and acidic residues" evidence="1">
    <location>
        <begin position="604"/>
        <end position="625"/>
    </location>
</feature>
<dbReference type="Pfam" id="PF01935">
    <property type="entry name" value="DUF87"/>
    <property type="match status" value="1"/>
</dbReference>
<evidence type="ECO:0000256" key="1">
    <source>
        <dbReference type="SAM" id="MobiDB-lite"/>
    </source>
</evidence>
<evidence type="ECO:0000313" key="4">
    <source>
        <dbReference type="Proteomes" id="UP000070107"/>
    </source>
</evidence>
<dbReference type="EMBL" id="LNTU01000023">
    <property type="protein sequence ID" value="KXF76864.1"/>
    <property type="molecule type" value="Genomic_DNA"/>
</dbReference>
<comment type="caution">
    <text evidence="3">The sequence shown here is derived from an EMBL/GenBank/DDBJ whole genome shotgun (WGS) entry which is preliminary data.</text>
</comment>
<dbReference type="PANTHER" id="PTHR42957:SF1">
    <property type="entry name" value="HELICASE MJ1565-RELATED"/>
    <property type="match status" value="1"/>
</dbReference>
<feature type="region of interest" description="Disordered" evidence="1">
    <location>
        <begin position="562"/>
        <end position="640"/>
    </location>
</feature>
<protein>
    <submittedName>
        <fullName evidence="3">ATPase</fullName>
    </submittedName>
</protein>
<accession>A0A135HUL1</accession>
<dbReference type="PANTHER" id="PTHR42957">
    <property type="entry name" value="HELICASE MJ1565-RELATED"/>
    <property type="match status" value="1"/>
</dbReference>
<feature type="domain" description="Helicase HerA central" evidence="2">
    <location>
        <begin position="148"/>
        <end position="392"/>
    </location>
</feature>
<dbReference type="Gene3D" id="3.40.50.300">
    <property type="entry name" value="P-loop containing nucleotide triphosphate hydrolases"/>
    <property type="match status" value="2"/>
</dbReference>
<dbReference type="InterPro" id="IPR002789">
    <property type="entry name" value="HerA_central"/>
</dbReference>
<reference evidence="3 4" key="1">
    <citation type="submission" date="2015-11" db="EMBL/GenBank/DDBJ databases">
        <title>Draft genome sequence of Paramesorhizobium deserti A-3-E, a strain highly resistant to diverse beta-lactam antibiotics.</title>
        <authorList>
            <person name="Lv R."/>
            <person name="Yang X."/>
            <person name="Fang N."/>
            <person name="Guo J."/>
            <person name="Luo X."/>
            <person name="Peng F."/>
            <person name="Yang R."/>
            <person name="Cui Y."/>
            <person name="Fang C."/>
            <person name="Song Y."/>
        </authorList>
    </citation>
    <scope>NUCLEOTIDE SEQUENCE [LARGE SCALE GENOMIC DNA]</scope>
    <source>
        <strain evidence="3 4">A-3-E</strain>
    </source>
</reference>
<name>A0A135HUL1_9HYPH</name>
<dbReference type="AlphaFoldDB" id="A0A135HUL1"/>
<dbReference type="Proteomes" id="UP000070107">
    <property type="component" value="Unassembled WGS sequence"/>
</dbReference>
<gene>
    <name evidence="3" type="ORF">ATN84_12685</name>
</gene>
<dbReference type="SUPFAM" id="SSF52540">
    <property type="entry name" value="P-loop containing nucleoside triphosphate hydrolases"/>
    <property type="match status" value="1"/>
</dbReference>
<keyword evidence="4" id="KW-1185">Reference proteome</keyword>
<evidence type="ECO:0000259" key="2">
    <source>
        <dbReference type="Pfam" id="PF01935"/>
    </source>
</evidence>